<dbReference type="CDD" id="cd16442">
    <property type="entry name" value="BPL"/>
    <property type="match status" value="1"/>
</dbReference>
<evidence type="ECO:0000256" key="1">
    <source>
        <dbReference type="ARBA" id="ARBA00022598"/>
    </source>
</evidence>
<dbReference type="Gene3D" id="3.30.930.10">
    <property type="entry name" value="Bira Bifunctional Protein, Domain 2"/>
    <property type="match status" value="1"/>
</dbReference>
<evidence type="ECO:0000259" key="2">
    <source>
        <dbReference type="PROSITE" id="PS51733"/>
    </source>
</evidence>
<dbReference type="NCBIfam" id="TIGR00121">
    <property type="entry name" value="birA_ligase"/>
    <property type="match status" value="1"/>
</dbReference>
<organism evidence="3 4">
    <name type="scientific">Pontimicrobium aquaticum</name>
    <dbReference type="NCBI Taxonomy" id="2565367"/>
    <lineage>
        <taxon>Bacteria</taxon>
        <taxon>Pseudomonadati</taxon>
        <taxon>Bacteroidota</taxon>
        <taxon>Flavobacteriia</taxon>
        <taxon>Flavobacteriales</taxon>
        <taxon>Flavobacteriaceae</taxon>
        <taxon>Pontimicrobium</taxon>
    </lineage>
</organism>
<keyword evidence="1 3" id="KW-0436">Ligase</keyword>
<dbReference type="PROSITE" id="PS51733">
    <property type="entry name" value="BPL_LPL_CATALYTIC"/>
    <property type="match status" value="1"/>
</dbReference>
<dbReference type="SUPFAM" id="SSF55681">
    <property type="entry name" value="Class II aaRS and biotin synthetases"/>
    <property type="match status" value="1"/>
</dbReference>
<sequence length="243" mass="27708">MHIIKLSAIDSTNSYLRELASKKVLEDFTVAIAKHQVKGRGQIGSVWNSEKGKNLTCSVFKRNCCVSIDDQFYISMVTSLAIIKTLQLFQVPKLAVKWPNDILSEQKKICGILIENVIKHQDIEGTIIGIGLNVNQTQFKNLPMASSLKNLTGTLFDVEELLVRIVEHLKYYFEKLEQGKHDFIKRAYESLLFRRLKPSTFKDIEGNLFSGFIQGVNTNGALQILLEDNIIKEFKLKEIQLLY</sequence>
<dbReference type="InterPro" id="IPR045864">
    <property type="entry name" value="aa-tRNA-synth_II/BPL/LPL"/>
</dbReference>
<dbReference type="InterPro" id="IPR004408">
    <property type="entry name" value="Biotin_CoA_COase_ligase"/>
</dbReference>
<dbReference type="OrthoDB" id="9807064at2"/>
<comment type="caution">
    <text evidence="3">The sequence shown here is derived from an EMBL/GenBank/DDBJ whole genome shotgun (WGS) entry which is preliminary data.</text>
</comment>
<dbReference type="AlphaFoldDB" id="A0A4U0EZH8"/>
<dbReference type="GO" id="GO:0005737">
    <property type="term" value="C:cytoplasm"/>
    <property type="evidence" value="ECO:0007669"/>
    <property type="project" value="TreeGrafter"/>
</dbReference>
<name>A0A4U0EZH8_9FLAO</name>
<proteinExistence type="predicted"/>
<evidence type="ECO:0000313" key="4">
    <source>
        <dbReference type="Proteomes" id="UP000307657"/>
    </source>
</evidence>
<dbReference type="GO" id="GO:0004077">
    <property type="term" value="F:biotin--[biotin carboxyl-carrier protein] ligase activity"/>
    <property type="evidence" value="ECO:0007669"/>
    <property type="project" value="UniProtKB-EC"/>
</dbReference>
<dbReference type="EMBL" id="SUPL01000002">
    <property type="protein sequence ID" value="TJY37338.1"/>
    <property type="molecule type" value="Genomic_DNA"/>
</dbReference>
<dbReference type="EC" id="6.3.4.15" evidence="3"/>
<gene>
    <name evidence="3" type="ORF">E5167_05160</name>
</gene>
<protein>
    <submittedName>
        <fullName evidence="3">Biotin--[acetyl-CoA-carboxylase] ligase</fullName>
        <ecNumber evidence="3">6.3.4.15</ecNumber>
    </submittedName>
</protein>
<dbReference type="PANTHER" id="PTHR12835:SF5">
    <property type="entry name" value="BIOTIN--PROTEIN LIGASE"/>
    <property type="match status" value="1"/>
</dbReference>
<dbReference type="Proteomes" id="UP000307657">
    <property type="component" value="Unassembled WGS sequence"/>
</dbReference>
<keyword evidence="4" id="KW-1185">Reference proteome</keyword>
<dbReference type="RefSeq" id="WP_136841702.1">
    <property type="nucleotide sequence ID" value="NZ_SUPL01000002.1"/>
</dbReference>
<evidence type="ECO:0000313" key="3">
    <source>
        <dbReference type="EMBL" id="TJY37338.1"/>
    </source>
</evidence>
<accession>A0A4U0EZH8</accession>
<dbReference type="PANTHER" id="PTHR12835">
    <property type="entry name" value="BIOTIN PROTEIN LIGASE"/>
    <property type="match status" value="1"/>
</dbReference>
<dbReference type="InterPro" id="IPR004143">
    <property type="entry name" value="BPL_LPL_catalytic"/>
</dbReference>
<feature type="domain" description="BPL/LPL catalytic" evidence="2">
    <location>
        <begin position="1"/>
        <end position="177"/>
    </location>
</feature>
<dbReference type="Pfam" id="PF03099">
    <property type="entry name" value="BPL_LplA_LipB"/>
    <property type="match status" value="1"/>
</dbReference>
<reference evidence="3 4" key="1">
    <citation type="submission" date="2019-04" db="EMBL/GenBank/DDBJ databases">
        <title>Lacinutrix sp. nov., isolated from marine water.</title>
        <authorList>
            <person name="Kim W."/>
        </authorList>
    </citation>
    <scope>NUCLEOTIDE SEQUENCE [LARGE SCALE GENOMIC DNA]</scope>
    <source>
        <strain evidence="3 4">CAU 1491</strain>
    </source>
</reference>